<reference evidence="1" key="1">
    <citation type="submission" date="2020-05" db="EMBL/GenBank/DDBJ databases">
        <title>Large-scale comparative analyses of tick genomes elucidate their genetic diversity and vector capacities.</title>
        <authorList>
            <person name="Jia N."/>
            <person name="Wang J."/>
            <person name="Shi W."/>
            <person name="Du L."/>
            <person name="Sun Y."/>
            <person name="Zhan W."/>
            <person name="Jiang J."/>
            <person name="Wang Q."/>
            <person name="Zhang B."/>
            <person name="Ji P."/>
            <person name="Sakyi L.B."/>
            <person name="Cui X."/>
            <person name="Yuan T."/>
            <person name="Jiang B."/>
            <person name="Yang W."/>
            <person name="Lam T.T.-Y."/>
            <person name="Chang Q."/>
            <person name="Ding S."/>
            <person name="Wang X."/>
            <person name="Zhu J."/>
            <person name="Ruan X."/>
            <person name="Zhao L."/>
            <person name="Wei J."/>
            <person name="Que T."/>
            <person name="Du C."/>
            <person name="Cheng J."/>
            <person name="Dai P."/>
            <person name="Han X."/>
            <person name="Huang E."/>
            <person name="Gao Y."/>
            <person name="Liu J."/>
            <person name="Shao H."/>
            <person name="Ye R."/>
            <person name="Li L."/>
            <person name="Wei W."/>
            <person name="Wang X."/>
            <person name="Wang C."/>
            <person name="Yang T."/>
            <person name="Huo Q."/>
            <person name="Li W."/>
            <person name="Guo W."/>
            <person name="Chen H."/>
            <person name="Zhou L."/>
            <person name="Ni X."/>
            <person name="Tian J."/>
            <person name="Zhou Y."/>
            <person name="Sheng Y."/>
            <person name="Liu T."/>
            <person name="Pan Y."/>
            <person name="Xia L."/>
            <person name="Li J."/>
            <person name="Zhao F."/>
            <person name="Cao W."/>
        </authorList>
    </citation>
    <scope>NUCLEOTIDE SEQUENCE</scope>
    <source>
        <strain evidence="1">Dsil-2018</strain>
    </source>
</reference>
<dbReference type="Proteomes" id="UP000821865">
    <property type="component" value="Chromosome 2"/>
</dbReference>
<keyword evidence="2" id="KW-1185">Reference proteome</keyword>
<gene>
    <name evidence="1" type="ORF">HPB49_003301</name>
</gene>
<sequence>MEVPSIALFRLCVGPRKLSQCARAAASHCSHCENVLHPCSMDDCESVCDRIAIMSDGRLQCLGSLQRLKDRFGGGCTLVLRLAPTERLREKEVHKSIQQVFAGAKLKDYTEGVFKFHLLQKLRWSEVFARVNELQRCYSFEHAFVSDCSLEEIFVDIARGRHQCISPVLLSSGTPKK</sequence>
<protein>
    <submittedName>
        <fullName evidence="1">Uncharacterized protein</fullName>
    </submittedName>
</protein>
<comment type="caution">
    <text evidence="1">The sequence shown here is derived from an EMBL/GenBank/DDBJ whole genome shotgun (WGS) entry which is preliminary data.</text>
</comment>
<name>A0ACB8DAB2_DERSI</name>
<organism evidence="1 2">
    <name type="scientific">Dermacentor silvarum</name>
    <name type="common">Tick</name>
    <dbReference type="NCBI Taxonomy" id="543639"/>
    <lineage>
        <taxon>Eukaryota</taxon>
        <taxon>Metazoa</taxon>
        <taxon>Ecdysozoa</taxon>
        <taxon>Arthropoda</taxon>
        <taxon>Chelicerata</taxon>
        <taxon>Arachnida</taxon>
        <taxon>Acari</taxon>
        <taxon>Parasitiformes</taxon>
        <taxon>Ixodida</taxon>
        <taxon>Ixodoidea</taxon>
        <taxon>Ixodidae</taxon>
        <taxon>Rhipicephalinae</taxon>
        <taxon>Dermacentor</taxon>
    </lineage>
</organism>
<proteinExistence type="predicted"/>
<evidence type="ECO:0000313" key="2">
    <source>
        <dbReference type="Proteomes" id="UP000821865"/>
    </source>
</evidence>
<accession>A0ACB8DAB2</accession>
<evidence type="ECO:0000313" key="1">
    <source>
        <dbReference type="EMBL" id="KAH7965087.1"/>
    </source>
</evidence>
<dbReference type="EMBL" id="CM023471">
    <property type="protein sequence ID" value="KAH7965087.1"/>
    <property type="molecule type" value="Genomic_DNA"/>
</dbReference>